<dbReference type="Proteomes" id="UP000249577">
    <property type="component" value="Unassembled WGS sequence"/>
</dbReference>
<dbReference type="AlphaFoldDB" id="A0A2W5KHG6"/>
<dbReference type="EMBL" id="QFPN01000006">
    <property type="protein sequence ID" value="PZQ14295.1"/>
    <property type="molecule type" value="Genomic_DNA"/>
</dbReference>
<evidence type="ECO:0000313" key="2">
    <source>
        <dbReference type="EMBL" id="PZQ14295.1"/>
    </source>
</evidence>
<dbReference type="InterPro" id="IPR027417">
    <property type="entry name" value="P-loop_NTPase"/>
</dbReference>
<dbReference type="SUPFAM" id="SSF52540">
    <property type="entry name" value="P-loop containing nucleoside triphosphate hydrolases"/>
    <property type="match status" value="1"/>
</dbReference>
<feature type="domain" description="ATPase AAA-type core" evidence="1">
    <location>
        <begin position="353"/>
        <end position="486"/>
    </location>
</feature>
<comment type="caution">
    <text evidence="2">The sequence shown here is derived from an EMBL/GenBank/DDBJ whole genome shotgun (WGS) entry which is preliminary data.</text>
</comment>
<reference evidence="2 3" key="1">
    <citation type="submission" date="2017-08" db="EMBL/GenBank/DDBJ databases">
        <title>Infants hospitalized years apart are colonized by the same room-sourced microbial strains.</title>
        <authorList>
            <person name="Brooks B."/>
            <person name="Olm M.R."/>
            <person name="Firek B.A."/>
            <person name="Baker R."/>
            <person name="Thomas B.C."/>
            <person name="Morowitz M.J."/>
            <person name="Banfield J.F."/>
        </authorList>
    </citation>
    <scope>NUCLEOTIDE SEQUENCE [LARGE SCALE GENOMIC DNA]</scope>
    <source>
        <strain evidence="2">S2_005_003_R2_43</strain>
    </source>
</reference>
<evidence type="ECO:0000313" key="3">
    <source>
        <dbReference type="Proteomes" id="UP000249577"/>
    </source>
</evidence>
<proteinExistence type="predicted"/>
<dbReference type="GO" id="GO:0005524">
    <property type="term" value="F:ATP binding"/>
    <property type="evidence" value="ECO:0007669"/>
    <property type="project" value="InterPro"/>
</dbReference>
<protein>
    <recommendedName>
        <fullName evidence="1">ATPase AAA-type core domain-containing protein</fullName>
    </recommendedName>
</protein>
<dbReference type="GO" id="GO:0006515">
    <property type="term" value="P:protein quality control for misfolded or incompletely synthesized proteins"/>
    <property type="evidence" value="ECO:0007669"/>
    <property type="project" value="TreeGrafter"/>
</dbReference>
<dbReference type="GO" id="GO:0004176">
    <property type="term" value="F:ATP-dependent peptidase activity"/>
    <property type="evidence" value="ECO:0007669"/>
    <property type="project" value="InterPro"/>
</dbReference>
<dbReference type="Gene3D" id="3.40.50.300">
    <property type="entry name" value="P-loop containing nucleotide triphosphate hydrolases"/>
    <property type="match status" value="1"/>
</dbReference>
<dbReference type="PANTHER" id="PTHR43718:SF2">
    <property type="entry name" value="LON PROTEASE HOMOLOG, MITOCHONDRIAL"/>
    <property type="match status" value="1"/>
</dbReference>
<dbReference type="PANTHER" id="PTHR43718">
    <property type="entry name" value="LON PROTEASE"/>
    <property type="match status" value="1"/>
</dbReference>
<dbReference type="GO" id="GO:0004252">
    <property type="term" value="F:serine-type endopeptidase activity"/>
    <property type="evidence" value="ECO:0007669"/>
    <property type="project" value="InterPro"/>
</dbReference>
<dbReference type="InterPro" id="IPR027065">
    <property type="entry name" value="Lon_Prtase"/>
</dbReference>
<evidence type="ECO:0000259" key="1">
    <source>
        <dbReference type="Pfam" id="PF00004"/>
    </source>
</evidence>
<name>A0A2W5KHG6_ANCNO</name>
<dbReference type="InterPro" id="IPR003959">
    <property type="entry name" value="ATPase_AAA_core"/>
</dbReference>
<sequence>MADTITELPVHLAERAAERHPLEALHEHCFDEGAYRQGTAGLAAACLNIVQTWAFGADNGGGVIPALGGLRESIFGGDVPDVGVLPLFRDQAAADGLPHRYRWHLLVACAAAGERLAMLEVSAGWGAIAVKLEALLADMLQLPLEGDALSERERTEIRIGGAVSRSVAWASLVDPVLGREQATGLTAKRTAVEKVAMRFSVNVFQALGQQSWSDGYAEGVRDAARKEAREGKKKAADEEVAGPAEPVIGDGLTSELEALFQRPGDGTVEAIRTRMLKTAVLVVKRSAVSEVVLKDLPGSLKSILGIHLSPKTAAALEHVREAMLHEFPHAGSVVDALMEGLADGQPLRLRPAVLVGEPGGGKSRLVRSFAERLHLPVATLDAGNCSDQAINGSPRRWHSSYPSLPLSMVASSQIPNPVIVVDELEKAGRSSAGSIHDSLLSLLEPLTARSWRDQFLDAEIDLSSVNWLFTANSLAGIPAPLRNRLRVLTLPRPAAEHLPALTASILRDIAHERHEDERFMPPLDGEELAALAAVWGESGSLRTLRRFVEGLLAARRHGVNPS</sequence>
<dbReference type="Pfam" id="PF00004">
    <property type="entry name" value="AAA"/>
    <property type="match status" value="1"/>
</dbReference>
<organism evidence="2 3">
    <name type="scientific">Ancylobacter novellus</name>
    <name type="common">Thiobacillus novellus</name>
    <dbReference type="NCBI Taxonomy" id="921"/>
    <lineage>
        <taxon>Bacteria</taxon>
        <taxon>Pseudomonadati</taxon>
        <taxon>Pseudomonadota</taxon>
        <taxon>Alphaproteobacteria</taxon>
        <taxon>Hyphomicrobiales</taxon>
        <taxon>Xanthobacteraceae</taxon>
        <taxon>Ancylobacter</taxon>
    </lineage>
</organism>
<dbReference type="GO" id="GO:0016887">
    <property type="term" value="F:ATP hydrolysis activity"/>
    <property type="evidence" value="ECO:0007669"/>
    <property type="project" value="InterPro"/>
</dbReference>
<accession>A0A2W5KHG6</accession>
<gene>
    <name evidence="2" type="ORF">DI565_12815</name>
</gene>